<evidence type="ECO:0000313" key="4">
    <source>
        <dbReference type="Proteomes" id="UP000709295"/>
    </source>
</evidence>
<dbReference type="InterPro" id="IPR007021">
    <property type="entry name" value="DUF659"/>
</dbReference>
<organism evidence="3 4">
    <name type="scientific">Phytophthora aleatoria</name>
    <dbReference type="NCBI Taxonomy" id="2496075"/>
    <lineage>
        <taxon>Eukaryota</taxon>
        <taxon>Sar</taxon>
        <taxon>Stramenopiles</taxon>
        <taxon>Oomycota</taxon>
        <taxon>Peronosporomycetes</taxon>
        <taxon>Peronosporales</taxon>
        <taxon>Peronosporaceae</taxon>
        <taxon>Phytophthora</taxon>
    </lineage>
</organism>
<evidence type="ECO:0000313" key="3">
    <source>
        <dbReference type="EMBL" id="KAG6942363.1"/>
    </source>
</evidence>
<dbReference type="Proteomes" id="UP000709295">
    <property type="component" value="Unassembled WGS sequence"/>
</dbReference>
<dbReference type="EMBL" id="JAENGY010003131">
    <property type="protein sequence ID" value="KAG6942363.1"/>
    <property type="molecule type" value="Genomic_DNA"/>
</dbReference>
<evidence type="ECO:0000256" key="1">
    <source>
        <dbReference type="SAM" id="MobiDB-lite"/>
    </source>
</evidence>
<feature type="non-terminal residue" evidence="3">
    <location>
        <position position="1"/>
    </location>
</feature>
<gene>
    <name evidence="3" type="ORF">JG688_00018149</name>
</gene>
<accession>A0A8J5I3Q0</accession>
<protein>
    <recommendedName>
        <fullName evidence="2">DUF659 domain-containing protein</fullName>
    </recommendedName>
</protein>
<name>A0A8J5I3Q0_9STRA</name>
<dbReference type="AlphaFoldDB" id="A0A8J5I3Q0"/>
<reference evidence="3" key="1">
    <citation type="submission" date="2021-01" db="EMBL/GenBank/DDBJ databases">
        <title>Phytophthora aleatoria, a newly-described species from Pinus radiata is distinct from Phytophthora cactorum isolates based on comparative genomics.</title>
        <authorList>
            <person name="Mcdougal R."/>
            <person name="Panda P."/>
            <person name="Williams N."/>
            <person name="Studholme D.J."/>
        </authorList>
    </citation>
    <scope>NUCLEOTIDE SEQUENCE</scope>
    <source>
        <strain evidence="3">NZFS 4037</strain>
    </source>
</reference>
<feature type="region of interest" description="Disordered" evidence="1">
    <location>
        <begin position="329"/>
        <end position="349"/>
    </location>
</feature>
<dbReference type="Pfam" id="PF04937">
    <property type="entry name" value="DUF659"/>
    <property type="match status" value="1"/>
</dbReference>
<proteinExistence type="predicted"/>
<sequence length="349" mass="39793">GRNHVERIKLHLTKRCAVRLSTTLITDAFRPILKSDTTKQFQGAAGLVGVQHRYAILQDRTREALKLLHPGVEVPSTEQLSTVFLGRAFNRSIKIVTVTLSGKVVTLVTDCWADINGKDVVNYCAVCGIYTFFLESAYTGTQLHDAAFLTADVERIIAKYDFLDVGAVVTDNTSSNQATWKALQEKFHKPFFHGCVCHGLHLLVKDIVKKIKWMDDLQSGCKILHGLAYLLDPPYGGINMDNCVRAYHHHVRELKASQPRHWMLLCEQKIPVFDFWCGMNTFPLLQEISLQLLRYRVEKLEHIYFNAKNICDEDIERYSHLEDLLREAGEEEDVDEGNGGNESEDFVYY</sequence>
<feature type="domain" description="DUF659" evidence="2">
    <location>
        <begin position="75"/>
        <end position="216"/>
    </location>
</feature>
<evidence type="ECO:0000259" key="2">
    <source>
        <dbReference type="Pfam" id="PF04937"/>
    </source>
</evidence>
<keyword evidence="4" id="KW-1185">Reference proteome</keyword>
<comment type="caution">
    <text evidence="3">The sequence shown here is derived from an EMBL/GenBank/DDBJ whole genome shotgun (WGS) entry which is preliminary data.</text>
</comment>